<evidence type="ECO:0000313" key="2">
    <source>
        <dbReference type="EMBL" id="RVU00723.1"/>
    </source>
</evidence>
<reference evidence="2 3" key="1">
    <citation type="submission" date="2019-01" db="EMBL/GenBank/DDBJ databases">
        <authorList>
            <person name="Chen W.-M."/>
        </authorList>
    </citation>
    <scope>NUCLEOTIDE SEQUENCE [LARGE SCALE GENOMIC DNA]</scope>
    <source>
        <strain evidence="2 3">YBJ-36</strain>
    </source>
</reference>
<dbReference type="AlphaFoldDB" id="A0A3S2Y303"/>
<dbReference type="PANTHER" id="PTHR41339:SF1">
    <property type="entry name" value="SECRETED PROTEIN"/>
    <property type="match status" value="1"/>
</dbReference>
<proteinExistence type="predicted"/>
<dbReference type="Proteomes" id="UP000282759">
    <property type="component" value="Unassembled WGS sequence"/>
</dbReference>
<dbReference type="OrthoDB" id="1521716at2"/>
<protein>
    <recommendedName>
        <fullName evidence="4">T9SS C-terminal target domain-containing protein</fullName>
    </recommendedName>
</protein>
<sequence length="463" mass="48938">MKKFLILSAAVASLAVSSCKKESAKNVEPAGNSNQVDPKAVDYAQSALPKDTISGNISTNRTLTADKVWYLQGIVAIDNATLTIEPGTVIVGLVDANNKPGTLVICRHGAINATGTSSAPIIFTSKNLVDGNTFTHAAPGDFGGLILLGQAPVNVANKTIEGLSAIEPFDNRFGGNVANHSSGILKYVRVEFGGYILSEGNEVNGITFGGVGSGTTVDHVQVSYGKDDSFEFFGGTVNCTYLVSVACDDDAFDFDNGYSGTIQYAVAVGDVYATHSASGANSDSNGIEADNNAPAEDGTFALTPKTHPILRNLTIIGAQSLNTWAAPGYLYAARVRRGAEIELYNSIFLGYREAINFDTTSDDFIAGTATVSKVQNNILSAFTTSVTPTTLNSKIDGAGNRRNVFATNSNGFAKITQPYLNNNNNQLNLVPVSSSPATTGGWGAFNNTSRPQWLNTTWIKWYF</sequence>
<organism evidence="2 3">
    <name type="scientific">Mucilaginibacter limnophilus</name>
    <dbReference type="NCBI Taxonomy" id="1932778"/>
    <lineage>
        <taxon>Bacteria</taxon>
        <taxon>Pseudomonadati</taxon>
        <taxon>Bacteroidota</taxon>
        <taxon>Sphingobacteriia</taxon>
        <taxon>Sphingobacteriales</taxon>
        <taxon>Sphingobacteriaceae</taxon>
        <taxon>Mucilaginibacter</taxon>
    </lineage>
</organism>
<feature type="region of interest" description="Disordered" evidence="1">
    <location>
        <begin position="279"/>
        <end position="298"/>
    </location>
</feature>
<evidence type="ECO:0000256" key="1">
    <source>
        <dbReference type="SAM" id="MobiDB-lite"/>
    </source>
</evidence>
<dbReference type="PROSITE" id="PS51257">
    <property type="entry name" value="PROKAR_LIPOPROTEIN"/>
    <property type="match status" value="1"/>
</dbReference>
<dbReference type="PANTHER" id="PTHR41339">
    <property type="entry name" value="LIPL48"/>
    <property type="match status" value="1"/>
</dbReference>
<comment type="caution">
    <text evidence="2">The sequence shown here is derived from an EMBL/GenBank/DDBJ whole genome shotgun (WGS) entry which is preliminary data.</text>
</comment>
<accession>A0A3S2Y303</accession>
<keyword evidence="3" id="KW-1185">Reference proteome</keyword>
<dbReference type="EMBL" id="SACK01000004">
    <property type="protein sequence ID" value="RVU00723.1"/>
    <property type="molecule type" value="Genomic_DNA"/>
</dbReference>
<evidence type="ECO:0008006" key="4">
    <source>
        <dbReference type="Google" id="ProtNLM"/>
    </source>
</evidence>
<evidence type="ECO:0000313" key="3">
    <source>
        <dbReference type="Proteomes" id="UP000282759"/>
    </source>
</evidence>
<name>A0A3S2Y303_9SPHI</name>
<gene>
    <name evidence="2" type="ORF">EOD41_12065</name>
</gene>
<dbReference type="RefSeq" id="WP_127705172.1">
    <property type="nucleotide sequence ID" value="NZ_SACK01000004.1"/>
</dbReference>